<dbReference type="Pfam" id="PF01095">
    <property type="entry name" value="Pectinesterase"/>
    <property type="match status" value="1"/>
</dbReference>
<feature type="domain" description="Pectinesterase inhibitor" evidence="8">
    <location>
        <begin position="50"/>
        <end position="211"/>
    </location>
</feature>
<comment type="pathway">
    <text evidence="1 7">Glycan metabolism; pectin degradation; 2-dehydro-3-deoxy-D-gluconate from pectin: step 1/5.</text>
</comment>
<evidence type="ECO:0000259" key="8">
    <source>
        <dbReference type="SMART" id="SM00856"/>
    </source>
</evidence>
<accession>A0A835QRY4</accession>
<evidence type="ECO:0000313" key="9">
    <source>
        <dbReference type="EMBL" id="KAG0478535.1"/>
    </source>
</evidence>
<gene>
    <name evidence="9" type="ORF">HPP92_013254</name>
</gene>
<feature type="active site" evidence="6">
    <location>
        <position position="419"/>
    </location>
</feature>
<dbReference type="Gene3D" id="1.20.140.40">
    <property type="entry name" value="Invertase/pectin methylesterase inhibitor family protein"/>
    <property type="match status" value="1"/>
</dbReference>
<dbReference type="InterPro" id="IPR000070">
    <property type="entry name" value="Pectinesterase_cat"/>
</dbReference>
<protein>
    <recommendedName>
        <fullName evidence="7">Pectinesterase</fullName>
        <ecNumber evidence="7">3.1.1.11</ecNumber>
    </recommendedName>
</protein>
<dbReference type="GO" id="GO:0004857">
    <property type="term" value="F:enzyme inhibitor activity"/>
    <property type="evidence" value="ECO:0007669"/>
    <property type="project" value="InterPro"/>
</dbReference>
<evidence type="ECO:0000256" key="2">
    <source>
        <dbReference type="ARBA" id="ARBA00006027"/>
    </source>
</evidence>
<evidence type="ECO:0000313" key="10">
    <source>
        <dbReference type="Proteomes" id="UP000639772"/>
    </source>
</evidence>
<dbReference type="Gene3D" id="2.160.20.10">
    <property type="entry name" value="Single-stranded right-handed beta-helix, Pectin lyase-like"/>
    <property type="match status" value="1"/>
</dbReference>
<dbReference type="UniPathway" id="UPA00545">
    <property type="reaction ID" value="UER00823"/>
</dbReference>
<dbReference type="EMBL" id="JADCNM010000006">
    <property type="protein sequence ID" value="KAG0478535.1"/>
    <property type="molecule type" value="Genomic_DNA"/>
</dbReference>
<evidence type="ECO:0000256" key="6">
    <source>
        <dbReference type="PROSITE-ProRule" id="PRU10040"/>
    </source>
</evidence>
<dbReference type="SUPFAM" id="SSF51126">
    <property type="entry name" value="Pectin lyase-like"/>
    <property type="match status" value="1"/>
</dbReference>
<comment type="catalytic activity">
    <reaction evidence="7">
        <text>[(1-&gt;4)-alpha-D-galacturonosyl methyl ester](n) + n H2O = [(1-&gt;4)-alpha-D-galacturonosyl](n) + n methanol + n H(+)</text>
        <dbReference type="Rhea" id="RHEA:22380"/>
        <dbReference type="Rhea" id="RHEA-COMP:14570"/>
        <dbReference type="Rhea" id="RHEA-COMP:14573"/>
        <dbReference type="ChEBI" id="CHEBI:15377"/>
        <dbReference type="ChEBI" id="CHEBI:15378"/>
        <dbReference type="ChEBI" id="CHEBI:17790"/>
        <dbReference type="ChEBI" id="CHEBI:140522"/>
        <dbReference type="ChEBI" id="CHEBI:140523"/>
        <dbReference type="EC" id="3.1.1.11"/>
    </reaction>
</comment>
<dbReference type="GO" id="GO:0042545">
    <property type="term" value="P:cell wall modification"/>
    <property type="evidence" value="ECO:0007669"/>
    <property type="project" value="UniProtKB-UniRule"/>
</dbReference>
<sequence length="582" mass="63714">MAPLLSSSSSRNRSKLLIVSAAILTLTVFLLSTRKQNNTPSSWTHRRLHTTSRLIHSIAASHCDTTLYPDLCISALLSIPDLPNKSLPAVVTAVVNHTADAVISSSRNCSTILRYNHRRLDPRQRLALSDCIELLDATLDDLRLASQDLRSSLRRRRSYRADLATVLSAAITNQFTCLDGFAFTPNAESIRPKIQHRLVHISRLVSNALAMSKKIPPSAESSGAFEEYENLKGDGFPTWLGKMDQQILQAPAPAPAPAPGPTPEGLLMPDLVVAKDGSGNFTTVGEAVAAAPNNSATRFVIYIKEGGYFENVEVGKNKINMIWIGDGIGKTVIKSSRNVIDGWTTFRSATVAVVGKGFIARDLTIENSAGPSKHQAVALRCGADLSAFYRCSFVGYQDTLYAHSLRQFYRECDIYGTVDFVFGDAAAVFQNCSLYARKPDPDQKNIFTAQGREDPNQNTGISLLNCKVASAADLLPVEADFRSYLGRPWKKYSRTVVIHSYLGSLIDQAGWMEWNETFALDTLYYGEYMNRGPGANTSGRVTWTGFRVINGSAEASNFTVANFIQGDQWLGSYGLPFASALD</sequence>
<proteinExistence type="inferred from homology"/>
<dbReference type="SUPFAM" id="SSF101148">
    <property type="entry name" value="Plant invertase/pectin methylesterase inhibitor"/>
    <property type="match status" value="1"/>
</dbReference>
<comment type="similarity">
    <text evidence="2">In the N-terminal section; belongs to the PMEI family.</text>
</comment>
<dbReference type="InterPro" id="IPR011050">
    <property type="entry name" value="Pectin_lyase_fold/virulence"/>
</dbReference>
<dbReference type="SMART" id="SM00856">
    <property type="entry name" value="PMEI"/>
    <property type="match status" value="1"/>
</dbReference>
<dbReference type="Proteomes" id="UP000639772">
    <property type="component" value="Chromosome 6"/>
</dbReference>
<keyword evidence="5 7" id="KW-0063">Aspartyl esterase</keyword>
<evidence type="ECO:0000256" key="3">
    <source>
        <dbReference type="ARBA" id="ARBA00007786"/>
    </source>
</evidence>
<dbReference type="Pfam" id="PF04043">
    <property type="entry name" value="PMEI"/>
    <property type="match status" value="1"/>
</dbReference>
<dbReference type="OrthoDB" id="2019149at2759"/>
<evidence type="ECO:0000256" key="7">
    <source>
        <dbReference type="RuleBase" id="RU000589"/>
    </source>
</evidence>
<keyword evidence="4 7" id="KW-0378">Hydrolase</keyword>
<dbReference type="GO" id="GO:0030599">
    <property type="term" value="F:pectinesterase activity"/>
    <property type="evidence" value="ECO:0007669"/>
    <property type="project" value="UniProtKB-UniRule"/>
</dbReference>
<evidence type="ECO:0000256" key="4">
    <source>
        <dbReference type="ARBA" id="ARBA00022801"/>
    </source>
</evidence>
<organism evidence="9 10">
    <name type="scientific">Vanilla planifolia</name>
    <name type="common">Vanilla</name>
    <dbReference type="NCBI Taxonomy" id="51239"/>
    <lineage>
        <taxon>Eukaryota</taxon>
        <taxon>Viridiplantae</taxon>
        <taxon>Streptophyta</taxon>
        <taxon>Embryophyta</taxon>
        <taxon>Tracheophyta</taxon>
        <taxon>Spermatophyta</taxon>
        <taxon>Magnoliopsida</taxon>
        <taxon>Liliopsida</taxon>
        <taxon>Asparagales</taxon>
        <taxon>Orchidaceae</taxon>
        <taxon>Vanilloideae</taxon>
        <taxon>Vanilleae</taxon>
        <taxon>Vanilla</taxon>
    </lineage>
</organism>
<dbReference type="CDD" id="cd15798">
    <property type="entry name" value="PMEI-like_3"/>
    <property type="match status" value="1"/>
</dbReference>
<dbReference type="PANTHER" id="PTHR31707">
    <property type="entry name" value="PECTINESTERASE"/>
    <property type="match status" value="1"/>
</dbReference>
<dbReference type="NCBIfam" id="TIGR01614">
    <property type="entry name" value="PME_inhib"/>
    <property type="match status" value="1"/>
</dbReference>
<dbReference type="EC" id="3.1.1.11" evidence="7"/>
<dbReference type="InterPro" id="IPR006501">
    <property type="entry name" value="Pectinesterase_inhib_dom"/>
</dbReference>
<dbReference type="InterPro" id="IPR012334">
    <property type="entry name" value="Pectin_lyas_fold"/>
</dbReference>
<dbReference type="InterPro" id="IPR033131">
    <property type="entry name" value="Pectinesterase_Asp_AS"/>
</dbReference>
<evidence type="ECO:0000256" key="1">
    <source>
        <dbReference type="ARBA" id="ARBA00005184"/>
    </source>
</evidence>
<dbReference type="FunFam" id="2.160.20.10:FF:000001">
    <property type="entry name" value="Pectinesterase"/>
    <property type="match status" value="1"/>
</dbReference>
<dbReference type="PROSITE" id="PS00503">
    <property type="entry name" value="PECTINESTERASE_2"/>
    <property type="match status" value="1"/>
</dbReference>
<name>A0A835QRY4_VANPL</name>
<evidence type="ECO:0000256" key="5">
    <source>
        <dbReference type="ARBA" id="ARBA00023085"/>
    </source>
</evidence>
<comment type="caution">
    <text evidence="9">The sequence shown here is derived from an EMBL/GenBank/DDBJ whole genome shotgun (WGS) entry which is preliminary data.</text>
</comment>
<dbReference type="AlphaFoldDB" id="A0A835QRY4"/>
<dbReference type="GO" id="GO:0045490">
    <property type="term" value="P:pectin catabolic process"/>
    <property type="evidence" value="ECO:0007669"/>
    <property type="project" value="UniProtKB-UniRule"/>
</dbReference>
<dbReference type="InterPro" id="IPR035513">
    <property type="entry name" value="Invertase/methylesterase_inhib"/>
</dbReference>
<comment type="similarity">
    <text evidence="3">In the C-terminal section; belongs to the pectinesterase family.</text>
</comment>
<reference evidence="9 10" key="1">
    <citation type="journal article" date="2020" name="Nat. Food">
        <title>A phased Vanilla planifolia genome enables genetic improvement of flavour and production.</title>
        <authorList>
            <person name="Hasing T."/>
            <person name="Tang H."/>
            <person name="Brym M."/>
            <person name="Khazi F."/>
            <person name="Huang T."/>
            <person name="Chambers A.H."/>
        </authorList>
    </citation>
    <scope>NUCLEOTIDE SEQUENCE [LARGE SCALE GENOMIC DNA]</scope>
    <source>
        <tissue evidence="9">Leaf</tissue>
    </source>
</reference>